<keyword evidence="1" id="KW-0812">Transmembrane</keyword>
<dbReference type="OrthoDB" id="9924536at2"/>
<keyword evidence="1" id="KW-1133">Transmembrane helix</keyword>
<dbReference type="Proteomes" id="UP000463857">
    <property type="component" value="Chromosome"/>
</dbReference>
<accession>A0A7L4YNG4</accession>
<name>A0A7L4YNG4_9ACTN</name>
<proteinExistence type="predicted"/>
<dbReference type="EMBL" id="CP047156">
    <property type="protein sequence ID" value="QHC00087.1"/>
    <property type="molecule type" value="Genomic_DNA"/>
</dbReference>
<keyword evidence="1" id="KW-0472">Membrane</keyword>
<protein>
    <submittedName>
        <fullName evidence="2">Uncharacterized protein</fullName>
    </submittedName>
</protein>
<reference evidence="2 3" key="1">
    <citation type="journal article" date="2018" name="Int. J. Syst. Evol. Microbiol.">
        <title>Epidermidibacterium keratini gen. nov., sp. nov., a member of the family Sporichthyaceae, isolated from keratin epidermis.</title>
        <authorList>
            <person name="Lee D.G."/>
            <person name="Trujillo M.E."/>
            <person name="Kang S."/>
            <person name="Nam J.J."/>
            <person name="Kim Y.J."/>
        </authorList>
    </citation>
    <scope>NUCLEOTIDE SEQUENCE [LARGE SCALE GENOMIC DNA]</scope>
    <source>
        <strain evidence="2 3">EPI-7</strain>
    </source>
</reference>
<evidence type="ECO:0000256" key="1">
    <source>
        <dbReference type="SAM" id="Phobius"/>
    </source>
</evidence>
<sequence length="95" mass="9516">MSGWYCLGAWLLVVAVAVAAHLFGKLASAAPTDPDSEASVRRARLGVAISITGPLIALVIGSGAGLVTGAWPMAGLVTFVGIVLVAAIGYTLAPR</sequence>
<keyword evidence="3" id="KW-1185">Reference proteome</keyword>
<dbReference type="KEGG" id="eke:EK0264_07225"/>
<dbReference type="AlphaFoldDB" id="A0A7L4YNG4"/>
<organism evidence="2 3">
    <name type="scientific">Epidermidibacterium keratini</name>
    <dbReference type="NCBI Taxonomy" id="1891644"/>
    <lineage>
        <taxon>Bacteria</taxon>
        <taxon>Bacillati</taxon>
        <taxon>Actinomycetota</taxon>
        <taxon>Actinomycetes</taxon>
        <taxon>Sporichthyales</taxon>
        <taxon>Sporichthyaceae</taxon>
        <taxon>Epidermidibacterium</taxon>
    </lineage>
</organism>
<dbReference type="RefSeq" id="WP_159544220.1">
    <property type="nucleotide sequence ID" value="NZ_CP047156.1"/>
</dbReference>
<feature type="transmembrane region" description="Helical" evidence="1">
    <location>
        <begin position="74"/>
        <end position="93"/>
    </location>
</feature>
<dbReference type="InParanoid" id="A0A7L4YNG4"/>
<gene>
    <name evidence="2" type="ORF">EK0264_07225</name>
</gene>
<evidence type="ECO:0000313" key="2">
    <source>
        <dbReference type="EMBL" id="QHC00087.1"/>
    </source>
</evidence>
<evidence type="ECO:0000313" key="3">
    <source>
        <dbReference type="Proteomes" id="UP000463857"/>
    </source>
</evidence>
<feature type="transmembrane region" description="Helical" evidence="1">
    <location>
        <begin position="45"/>
        <end position="67"/>
    </location>
</feature>